<feature type="transmembrane region" description="Helical" evidence="1">
    <location>
        <begin position="382"/>
        <end position="405"/>
    </location>
</feature>
<proteinExistence type="predicted"/>
<evidence type="ECO:0000256" key="1">
    <source>
        <dbReference type="SAM" id="Phobius"/>
    </source>
</evidence>
<reference evidence="2 3" key="1">
    <citation type="submission" date="2020-12" db="EMBL/GenBank/DDBJ databases">
        <title>Concerted genomic and epigenomic changes stabilize Arabidopsis allopolyploids.</title>
        <authorList>
            <person name="Chen Z."/>
        </authorList>
    </citation>
    <scope>NUCLEOTIDE SEQUENCE [LARGE SCALE GENOMIC DNA]</scope>
    <source>
        <strain evidence="2">Allo738</strain>
        <tissue evidence="2">Leaf</tissue>
    </source>
</reference>
<keyword evidence="1" id="KW-0812">Transmembrane</keyword>
<keyword evidence="1" id="KW-1133">Transmembrane helix</keyword>
<feature type="transmembrane region" description="Helical" evidence="1">
    <location>
        <begin position="184"/>
        <end position="203"/>
    </location>
</feature>
<evidence type="ECO:0008006" key="4">
    <source>
        <dbReference type="Google" id="ProtNLM"/>
    </source>
</evidence>
<evidence type="ECO:0000313" key="2">
    <source>
        <dbReference type="EMBL" id="KAG7559465.1"/>
    </source>
</evidence>
<sequence>MAHRRRDLSPRCYCCCSSVSLSSSAQVWFQERTSSFVSSFAQSRRRRFTELKSGVSLRFSDADLFSVFYRRPVSIHPSTSVGSSFEDADLPPSRKSLDMAVGDPGSSQIRRACSPTTATLLVFVVHVPSVVFRRSQSLVASFSGARFATSLHWPSSSTDIGCVQAGDLYPDPVFTPPFSHNHSFSLVAGATLGFQVLGLVWALQVMGQILVNYLTGLSLLLQPASPLAPLSTTSSFLIRGRLQLGLPLATLVCCFPQPPTLHGCFSNVDCDWWIRLGCLCSQTMLMSRSYLVIVFGPLLLWSFFVEHPLLHSSDELPRYQNSFCWGQERSFSPSSFSKERTLSPLSTYVLFWSLYRCPCVVRSALVCEGRSEASLSVISKGYAIWCYVAFAPSAGFRLVFPALVAVSSSNIRSPLVVFVLHGVYSLLVSNVVKVQGRQDNVFSLSVRFACIYPCFFSVYVLCSAIVAAMLVALLAWISWSVTVSPLAGEF</sequence>
<dbReference type="AlphaFoldDB" id="A0A8T1ZLU9"/>
<dbReference type="Proteomes" id="UP000694240">
    <property type="component" value="Chromosome 10"/>
</dbReference>
<gene>
    <name evidence="2" type="ORF">ISN45_Aa05g010600</name>
</gene>
<accession>A0A8T1ZLU9</accession>
<protein>
    <recommendedName>
        <fullName evidence="4">Transmembrane protein</fullName>
    </recommendedName>
</protein>
<dbReference type="EMBL" id="JAEFBK010000010">
    <property type="protein sequence ID" value="KAG7559465.1"/>
    <property type="molecule type" value="Genomic_DNA"/>
</dbReference>
<keyword evidence="3" id="KW-1185">Reference proteome</keyword>
<feature type="transmembrane region" description="Helical" evidence="1">
    <location>
        <begin position="444"/>
        <end position="477"/>
    </location>
</feature>
<comment type="caution">
    <text evidence="2">The sequence shown here is derived from an EMBL/GenBank/DDBJ whole genome shotgun (WGS) entry which is preliminary data.</text>
</comment>
<evidence type="ECO:0000313" key="3">
    <source>
        <dbReference type="Proteomes" id="UP000694240"/>
    </source>
</evidence>
<organism evidence="2 3">
    <name type="scientific">Arabidopsis thaliana x Arabidopsis arenosa</name>
    <dbReference type="NCBI Taxonomy" id="1240361"/>
    <lineage>
        <taxon>Eukaryota</taxon>
        <taxon>Viridiplantae</taxon>
        <taxon>Streptophyta</taxon>
        <taxon>Embryophyta</taxon>
        <taxon>Tracheophyta</taxon>
        <taxon>Spermatophyta</taxon>
        <taxon>Magnoliopsida</taxon>
        <taxon>eudicotyledons</taxon>
        <taxon>Gunneridae</taxon>
        <taxon>Pentapetalae</taxon>
        <taxon>rosids</taxon>
        <taxon>malvids</taxon>
        <taxon>Brassicales</taxon>
        <taxon>Brassicaceae</taxon>
        <taxon>Camelineae</taxon>
        <taxon>Arabidopsis</taxon>
    </lineage>
</organism>
<keyword evidence="1" id="KW-0472">Membrane</keyword>
<feature type="transmembrane region" description="Helical" evidence="1">
    <location>
        <begin position="411"/>
        <end position="432"/>
    </location>
</feature>
<name>A0A8T1ZLU9_9BRAS</name>